<comment type="caution">
    <text evidence="7">The sequence shown here is derived from an EMBL/GenBank/DDBJ whole genome shotgun (WGS) entry which is preliminary data.</text>
</comment>
<evidence type="ECO:0000256" key="4">
    <source>
        <dbReference type="ARBA" id="ARBA00023136"/>
    </source>
</evidence>
<keyword evidence="2" id="KW-0812">Transmembrane</keyword>
<feature type="compositionally biased region" description="Polar residues" evidence="5">
    <location>
        <begin position="158"/>
        <end position="177"/>
    </location>
</feature>
<dbReference type="EMBL" id="NZEX01000081">
    <property type="protein sequence ID" value="MAH63187.1"/>
    <property type="molecule type" value="Genomic_DNA"/>
</dbReference>
<protein>
    <recommendedName>
        <fullName evidence="6">TonB C-terminal domain-containing protein</fullName>
    </recommendedName>
</protein>
<name>A0A2D6YJ12_9DELT</name>
<evidence type="ECO:0000259" key="6">
    <source>
        <dbReference type="PROSITE" id="PS52015"/>
    </source>
</evidence>
<dbReference type="InterPro" id="IPR006260">
    <property type="entry name" value="TonB/TolA_C"/>
</dbReference>
<evidence type="ECO:0000256" key="2">
    <source>
        <dbReference type="ARBA" id="ARBA00022692"/>
    </source>
</evidence>
<reference evidence="8" key="1">
    <citation type="submission" date="2017-09" db="EMBL/GenBank/DDBJ databases">
        <title>The Reconstruction of 2,631 Draft Metagenome-Assembled Genomes from the Global Oceans.</title>
        <authorList>
            <person name="Tully B.J."/>
            <person name="Graham E.D."/>
            <person name="Heidelberg J.F."/>
        </authorList>
    </citation>
    <scope>NUCLEOTIDE SEQUENCE [LARGE SCALE GENOMIC DNA]</scope>
</reference>
<feature type="compositionally biased region" description="Basic and acidic residues" evidence="5">
    <location>
        <begin position="80"/>
        <end position="92"/>
    </location>
</feature>
<keyword evidence="3" id="KW-1133">Transmembrane helix</keyword>
<comment type="subcellular location">
    <subcellularLocation>
        <location evidence="1">Membrane</location>
        <topology evidence="1">Single-pass membrane protein</topology>
    </subcellularLocation>
</comment>
<evidence type="ECO:0000313" key="8">
    <source>
        <dbReference type="Proteomes" id="UP000226525"/>
    </source>
</evidence>
<gene>
    <name evidence="7" type="ORF">CMN54_07045</name>
</gene>
<dbReference type="Proteomes" id="UP000226525">
    <property type="component" value="Unassembled WGS sequence"/>
</dbReference>
<dbReference type="InterPro" id="IPR037682">
    <property type="entry name" value="TonB_C"/>
</dbReference>
<feature type="region of interest" description="Disordered" evidence="5">
    <location>
        <begin position="131"/>
        <end position="177"/>
    </location>
</feature>
<evidence type="ECO:0000313" key="7">
    <source>
        <dbReference type="EMBL" id="MAH63187.1"/>
    </source>
</evidence>
<dbReference type="Pfam" id="PF13103">
    <property type="entry name" value="TonB_2"/>
    <property type="match status" value="1"/>
</dbReference>
<evidence type="ECO:0000256" key="1">
    <source>
        <dbReference type="ARBA" id="ARBA00004167"/>
    </source>
</evidence>
<sequence>MRTLRWLRPYRWPLLLSILLHFGFLLLLIGAKPATGSNRKTIVPLLSLNAIPKLGKSQLKRPTSKEQPNEKKTSSKKSKKIEVAKTRKDNNDLKPTPPKPQDNSLTKANKQIEKFLDNPENFQTQRATKRFAEEKTDTTKPPVQPSPSKLPIQKRSSKSSPLAKSKNSSKIVGRSGSNLLQNNKKLAAIISSASQLPSKAPPVNSLPKRIEDNLFELLAGTALVPIGAPTLMSAMQAAPTSEQLSDQEALAYSEQINNVILALWDVPFHLVDSNLTVVVRFTVQPNGKVMKYRVEDISGNKALDNSVLTLIRDLRMFPPLPDSYTLPIYEFGVRFSPKQFQF</sequence>
<dbReference type="AlphaFoldDB" id="A0A2D6YJ12"/>
<organism evidence="7 8">
    <name type="scientific">SAR324 cluster bacterium</name>
    <dbReference type="NCBI Taxonomy" id="2024889"/>
    <lineage>
        <taxon>Bacteria</taxon>
        <taxon>Deltaproteobacteria</taxon>
        <taxon>SAR324 cluster</taxon>
    </lineage>
</organism>
<feature type="compositionally biased region" description="Basic and acidic residues" evidence="5">
    <location>
        <begin position="63"/>
        <end position="73"/>
    </location>
</feature>
<proteinExistence type="predicted"/>
<dbReference type="PROSITE" id="PS52015">
    <property type="entry name" value="TONB_CTD"/>
    <property type="match status" value="1"/>
</dbReference>
<keyword evidence="4" id="KW-0472">Membrane</keyword>
<dbReference type="Gene3D" id="3.30.1150.10">
    <property type="match status" value="1"/>
</dbReference>
<feature type="region of interest" description="Disordered" evidence="5">
    <location>
        <begin position="56"/>
        <end position="106"/>
    </location>
</feature>
<dbReference type="GO" id="GO:0016020">
    <property type="term" value="C:membrane"/>
    <property type="evidence" value="ECO:0007669"/>
    <property type="project" value="UniProtKB-SubCell"/>
</dbReference>
<evidence type="ECO:0000256" key="5">
    <source>
        <dbReference type="SAM" id="MobiDB-lite"/>
    </source>
</evidence>
<accession>A0A2D6YJ12</accession>
<dbReference type="SUPFAM" id="SSF74653">
    <property type="entry name" value="TolA/TonB C-terminal domain"/>
    <property type="match status" value="1"/>
</dbReference>
<dbReference type="GO" id="GO:0055085">
    <property type="term" value="P:transmembrane transport"/>
    <property type="evidence" value="ECO:0007669"/>
    <property type="project" value="InterPro"/>
</dbReference>
<evidence type="ECO:0000256" key="3">
    <source>
        <dbReference type="ARBA" id="ARBA00022989"/>
    </source>
</evidence>
<dbReference type="NCBIfam" id="TIGR01352">
    <property type="entry name" value="tonB_Cterm"/>
    <property type="match status" value="1"/>
</dbReference>
<feature type="domain" description="TonB C-terminal" evidence="6">
    <location>
        <begin position="249"/>
        <end position="342"/>
    </location>
</feature>